<evidence type="ECO:0000313" key="2">
    <source>
        <dbReference type="EMBL" id="NCD71214.1"/>
    </source>
</evidence>
<dbReference type="RefSeq" id="WP_166587183.1">
    <property type="nucleotide sequence ID" value="NZ_WWEO01000044.1"/>
</dbReference>
<dbReference type="SUPFAM" id="SSF52317">
    <property type="entry name" value="Class I glutamine amidotransferase-like"/>
    <property type="match status" value="1"/>
</dbReference>
<organism evidence="2 3">
    <name type="scientific">Mucilaginibacter agri</name>
    <dbReference type="NCBI Taxonomy" id="2695265"/>
    <lineage>
        <taxon>Bacteria</taxon>
        <taxon>Pseudomonadati</taxon>
        <taxon>Bacteroidota</taxon>
        <taxon>Sphingobacteriia</taxon>
        <taxon>Sphingobacteriales</taxon>
        <taxon>Sphingobacteriaceae</taxon>
        <taxon>Mucilaginibacter</taxon>
    </lineage>
</organism>
<reference evidence="2" key="1">
    <citation type="submission" date="2020-01" db="EMBL/GenBank/DDBJ databases">
        <authorList>
            <person name="Seo Y.L."/>
        </authorList>
    </citation>
    <scope>NUCLEOTIDE SEQUENCE</scope>
    <source>
        <strain evidence="2">R11</strain>
    </source>
</reference>
<gene>
    <name evidence="2" type="ORF">GSY63_17740</name>
</gene>
<name>A0A966DW93_9SPHI</name>
<comment type="caution">
    <text evidence="2">The sequence shown here is derived from an EMBL/GenBank/DDBJ whole genome shotgun (WGS) entry which is preliminary data.</text>
</comment>
<proteinExistence type="predicted"/>
<dbReference type="Proteomes" id="UP000638732">
    <property type="component" value="Unassembled WGS sequence"/>
</dbReference>
<sequence>MIRKLFFSALFVLLTFAYGVTVAQTVTLDYYFNHESHTAKDGTSQRFHYLWEDKANTGFSIWGEMFKQEGATLNSLDVAPTVANLKGSNVYIIVDPDTKKENPQPNYMSDKDADEIAAWVKAGGVLVLMANDSANVELPHFNILAGRFGMHFNNDLQNHVIDDAHFADGAVVMTNNPIFKTTKTAFLKDVCSIELKGNAKPAFKSTNGATIAAIVKYGKGIVFAVGDPWLYNEYVNGRLPANFDNDNAARDLAKWLLSQVGGIKITNK</sequence>
<dbReference type="InterPro" id="IPR029062">
    <property type="entry name" value="Class_I_gatase-like"/>
</dbReference>
<evidence type="ECO:0000256" key="1">
    <source>
        <dbReference type="SAM" id="SignalP"/>
    </source>
</evidence>
<evidence type="ECO:0000313" key="3">
    <source>
        <dbReference type="Proteomes" id="UP000638732"/>
    </source>
</evidence>
<evidence type="ECO:0008006" key="4">
    <source>
        <dbReference type="Google" id="ProtNLM"/>
    </source>
</evidence>
<feature type="chain" id="PRO_5037835431" description="Unsaturated rhamnogalacturonyl hydrolase" evidence="1">
    <location>
        <begin position="24"/>
        <end position="268"/>
    </location>
</feature>
<dbReference type="AlphaFoldDB" id="A0A966DW93"/>
<protein>
    <recommendedName>
        <fullName evidence="4">Unsaturated rhamnogalacturonyl hydrolase</fullName>
    </recommendedName>
</protein>
<keyword evidence="1" id="KW-0732">Signal</keyword>
<keyword evidence="3" id="KW-1185">Reference proteome</keyword>
<feature type="signal peptide" evidence="1">
    <location>
        <begin position="1"/>
        <end position="23"/>
    </location>
</feature>
<dbReference type="EMBL" id="WWEO01000044">
    <property type="protein sequence ID" value="NCD71214.1"/>
    <property type="molecule type" value="Genomic_DNA"/>
</dbReference>
<reference evidence="2" key="2">
    <citation type="submission" date="2020-10" db="EMBL/GenBank/DDBJ databases">
        <title>Mucilaginibacter sp. nov., isolated from soil.</title>
        <authorList>
            <person name="Jeon C.O."/>
        </authorList>
    </citation>
    <scope>NUCLEOTIDE SEQUENCE</scope>
    <source>
        <strain evidence="2">R11</strain>
    </source>
</reference>
<accession>A0A966DW93</accession>